<dbReference type="PROSITE" id="PS00491">
    <property type="entry name" value="PROLINE_PEPTIDASE"/>
    <property type="match status" value="1"/>
</dbReference>
<protein>
    <submittedName>
        <fullName evidence="8">Aminopeptidase P family protein</fullName>
    </submittedName>
</protein>
<evidence type="ECO:0000259" key="7">
    <source>
        <dbReference type="Pfam" id="PF01321"/>
    </source>
</evidence>
<keyword evidence="3" id="KW-0479">Metal-binding</keyword>
<dbReference type="GO" id="GO:0004177">
    <property type="term" value="F:aminopeptidase activity"/>
    <property type="evidence" value="ECO:0007669"/>
    <property type="project" value="UniProtKB-KW"/>
</dbReference>
<dbReference type="RefSeq" id="WP_122918952.1">
    <property type="nucleotide sequence ID" value="NZ_RHHQ01000012.1"/>
</dbReference>
<dbReference type="GO" id="GO:0008235">
    <property type="term" value="F:metalloexopeptidase activity"/>
    <property type="evidence" value="ECO:0007669"/>
    <property type="project" value="UniProtKB-ARBA"/>
</dbReference>
<evidence type="ECO:0000256" key="5">
    <source>
        <dbReference type="ARBA" id="ARBA00023211"/>
    </source>
</evidence>
<evidence type="ECO:0000256" key="4">
    <source>
        <dbReference type="ARBA" id="ARBA00022801"/>
    </source>
</evidence>
<dbReference type="CDD" id="cd01092">
    <property type="entry name" value="APP-like"/>
    <property type="match status" value="1"/>
</dbReference>
<dbReference type="InterPro" id="IPR001714">
    <property type="entry name" value="Pept_M24_MAP"/>
</dbReference>
<dbReference type="Pfam" id="PF01321">
    <property type="entry name" value="Creatinase_N"/>
    <property type="match status" value="1"/>
</dbReference>
<dbReference type="EMBL" id="RHHQ01000012">
    <property type="protein sequence ID" value="RNB87254.1"/>
    <property type="molecule type" value="Genomic_DNA"/>
</dbReference>
<dbReference type="OrthoDB" id="9806388at2"/>
<comment type="caution">
    <text evidence="8">The sequence shown here is derived from an EMBL/GenBank/DDBJ whole genome shotgun (WGS) entry which is preliminary data.</text>
</comment>
<dbReference type="Pfam" id="PF00557">
    <property type="entry name" value="Peptidase_M24"/>
    <property type="match status" value="1"/>
</dbReference>
<dbReference type="InterPro" id="IPR000587">
    <property type="entry name" value="Creatinase_N"/>
</dbReference>
<evidence type="ECO:0000259" key="6">
    <source>
        <dbReference type="Pfam" id="PF00557"/>
    </source>
</evidence>
<dbReference type="InterPro" id="IPR000994">
    <property type="entry name" value="Pept_M24"/>
</dbReference>
<evidence type="ECO:0000256" key="3">
    <source>
        <dbReference type="ARBA" id="ARBA00022723"/>
    </source>
</evidence>
<comment type="cofactor">
    <cofactor evidence="1">
        <name>Mn(2+)</name>
        <dbReference type="ChEBI" id="CHEBI:29035"/>
    </cofactor>
</comment>
<dbReference type="InterPro" id="IPR050659">
    <property type="entry name" value="Peptidase_M24B"/>
</dbReference>
<dbReference type="GO" id="GO:0046872">
    <property type="term" value="F:metal ion binding"/>
    <property type="evidence" value="ECO:0007669"/>
    <property type="project" value="UniProtKB-KW"/>
</dbReference>
<dbReference type="InterPro" id="IPR029149">
    <property type="entry name" value="Creatin/AminoP/Spt16_N"/>
</dbReference>
<evidence type="ECO:0000256" key="1">
    <source>
        <dbReference type="ARBA" id="ARBA00001936"/>
    </source>
</evidence>
<dbReference type="Gene3D" id="3.90.230.10">
    <property type="entry name" value="Creatinase/methionine aminopeptidase superfamily"/>
    <property type="match status" value="1"/>
</dbReference>
<feature type="domain" description="Peptidase M24" evidence="6">
    <location>
        <begin position="150"/>
        <end position="350"/>
    </location>
</feature>
<keyword evidence="9" id="KW-1185">Reference proteome</keyword>
<reference evidence="8 9" key="1">
    <citation type="submission" date="2018-10" db="EMBL/GenBank/DDBJ databases">
        <title>Phylogenomics of Brevibacillus.</title>
        <authorList>
            <person name="Dunlap C."/>
        </authorList>
    </citation>
    <scope>NUCLEOTIDE SEQUENCE [LARGE SCALE GENOMIC DNA]</scope>
    <source>
        <strain evidence="8 9">JCM 15716</strain>
    </source>
</reference>
<feature type="domain" description="Creatinase N-terminal" evidence="7">
    <location>
        <begin position="8"/>
        <end position="139"/>
    </location>
</feature>
<accession>A0A3M8DGU2</accession>
<evidence type="ECO:0000313" key="8">
    <source>
        <dbReference type="EMBL" id="RNB87254.1"/>
    </source>
</evidence>
<gene>
    <name evidence="8" type="ORF">EDM56_16420</name>
</gene>
<dbReference type="PANTHER" id="PTHR46112:SF10">
    <property type="entry name" value="DIPEPTIDASE YKVY-RELATED"/>
    <property type="match status" value="1"/>
</dbReference>
<keyword evidence="4" id="KW-0378">Hydrolase</keyword>
<dbReference type="PANTHER" id="PTHR46112">
    <property type="entry name" value="AMINOPEPTIDASE"/>
    <property type="match status" value="1"/>
</dbReference>
<keyword evidence="8" id="KW-0645">Protease</keyword>
<name>A0A3M8DGU2_9BACL</name>
<dbReference type="SUPFAM" id="SSF53092">
    <property type="entry name" value="Creatinase/prolidase N-terminal domain"/>
    <property type="match status" value="1"/>
</dbReference>
<evidence type="ECO:0000256" key="2">
    <source>
        <dbReference type="ARBA" id="ARBA00008766"/>
    </source>
</evidence>
<dbReference type="PRINTS" id="PR00599">
    <property type="entry name" value="MAPEPTIDASE"/>
</dbReference>
<dbReference type="InterPro" id="IPR036005">
    <property type="entry name" value="Creatinase/aminopeptidase-like"/>
</dbReference>
<organism evidence="8 9">
    <name type="scientific">Brevibacillus fluminis</name>
    <dbReference type="NCBI Taxonomy" id="511487"/>
    <lineage>
        <taxon>Bacteria</taxon>
        <taxon>Bacillati</taxon>
        <taxon>Bacillota</taxon>
        <taxon>Bacilli</taxon>
        <taxon>Bacillales</taxon>
        <taxon>Paenibacillaceae</taxon>
        <taxon>Brevibacillus</taxon>
    </lineage>
</organism>
<dbReference type="SUPFAM" id="SSF55920">
    <property type="entry name" value="Creatinase/aminopeptidase"/>
    <property type="match status" value="1"/>
</dbReference>
<sequence length="369" mass="41183">MSELFQNRVRALRAFMAEQGLDVAMVTNPINVYYLTGFRCDPHERFLALVQDNRNEQTLLFVPSLDREAAQAAAAGCTIVPITDTENPFEVLQNKVGATLGTMGVEKKDVSFWQYERLREAFPDAAYTDVQPFIMAQRLKKTPQDIAYVTRSVQIIEQVVEHAFNHAKIGMTEAELTAELEYQMRVFGADAPGFDTIVLAGKNSALPHGKPGGKKLEENDFLLLDMGVVKDGYYSDITRTFIMGEGTEDQVRIYETVREANQRAIDAVAVGKPLATIDRAAREYIESCGYGPYFNHRIGHGLGLEIHEEPSIHGENGNLIQPGLLFTIEPGIYLPQVGGVRIEDDVYITEQGEIQVITTYTKELKRIGC</sequence>
<keyword evidence="8" id="KW-0031">Aminopeptidase</keyword>
<dbReference type="Gene3D" id="3.40.350.10">
    <property type="entry name" value="Creatinase/prolidase N-terminal domain"/>
    <property type="match status" value="1"/>
</dbReference>
<dbReference type="AlphaFoldDB" id="A0A3M8DGU2"/>
<keyword evidence="5" id="KW-0464">Manganese</keyword>
<comment type="similarity">
    <text evidence="2">Belongs to the peptidase M24B family.</text>
</comment>
<dbReference type="Proteomes" id="UP000271031">
    <property type="component" value="Unassembled WGS sequence"/>
</dbReference>
<evidence type="ECO:0000313" key="9">
    <source>
        <dbReference type="Proteomes" id="UP000271031"/>
    </source>
</evidence>
<proteinExistence type="inferred from homology"/>
<dbReference type="InterPro" id="IPR001131">
    <property type="entry name" value="Peptidase_M24B_aminopep-P_CS"/>
</dbReference>